<keyword evidence="3" id="KW-1185">Reference proteome</keyword>
<dbReference type="AlphaFoldDB" id="A0A1J7IP73"/>
<dbReference type="SUPFAM" id="SSF53474">
    <property type="entry name" value="alpha/beta-Hydrolases"/>
    <property type="match status" value="1"/>
</dbReference>
<dbReference type="PANTHER" id="PTHR11559">
    <property type="entry name" value="CARBOXYLESTERASE"/>
    <property type="match status" value="1"/>
</dbReference>
<evidence type="ECO:0000313" key="3">
    <source>
        <dbReference type="Proteomes" id="UP000182658"/>
    </source>
</evidence>
<dbReference type="Gene3D" id="3.40.50.1820">
    <property type="entry name" value="alpha/beta hydrolase"/>
    <property type="match status" value="1"/>
</dbReference>
<evidence type="ECO:0000313" key="2">
    <source>
        <dbReference type="EMBL" id="OIW22929.1"/>
    </source>
</evidence>
<evidence type="ECO:0000259" key="1">
    <source>
        <dbReference type="Pfam" id="PF00135"/>
    </source>
</evidence>
<dbReference type="Pfam" id="PF00135">
    <property type="entry name" value="COesterase"/>
    <property type="match status" value="1"/>
</dbReference>
<accession>A0A1J7IP73</accession>
<keyword evidence="2" id="KW-0378">Hydrolase</keyword>
<dbReference type="GO" id="GO:0016787">
    <property type="term" value="F:hydrolase activity"/>
    <property type="evidence" value="ECO:0007669"/>
    <property type="project" value="UniProtKB-KW"/>
</dbReference>
<feature type="non-terminal residue" evidence="2">
    <location>
        <position position="1"/>
    </location>
</feature>
<dbReference type="InParanoid" id="A0A1J7IP73"/>
<gene>
    <name evidence="2" type="ORF">CONLIGDRAFT_637865</name>
</gene>
<name>A0A1J7IP73_9PEZI</name>
<dbReference type="EMBL" id="KV875109">
    <property type="protein sequence ID" value="OIW22929.1"/>
    <property type="molecule type" value="Genomic_DNA"/>
</dbReference>
<sequence length="314" mass="33167">MLDDDPAPFRAAILQSGQATVSPFPRDGGPAAWSALASALNCTSPSAPPAASDAEFACVQRADALTIRSVVNSAGLEFRPVNDNVTQRATPFIEARRAGSVAKVPLLIGSNGQEGMNLGPQYGITNFSSVTEADLELFLTAATGSAALVGEVGALIDEIRGTFPWFNLFEAGAQLYTEVLYQCPCKLVTEASVQDNIPTWRYYYNATIPNVQPEGYPTLGAFHGAELDVVWGTYPPDNATDQEIALSAFVQTAWANFAKDPMAGPGWKALDATSDEIACLGCGGSSGVQILSTSVVDSRCAQYAPLYTASTPYF</sequence>
<proteinExistence type="predicted"/>
<protein>
    <submittedName>
        <fullName evidence="2">Alpha/beta-hydrolase</fullName>
    </submittedName>
</protein>
<reference evidence="2 3" key="1">
    <citation type="submission" date="2016-10" db="EMBL/GenBank/DDBJ databases">
        <title>Draft genome sequence of Coniochaeta ligniaria NRRL30616, a lignocellulolytic fungus for bioabatement of inhibitors in plant biomass hydrolysates.</title>
        <authorList>
            <consortium name="DOE Joint Genome Institute"/>
            <person name="Jimenez D.J."/>
            <person name="Hector R.E."/>
            <person name="Riley R."/>
            <person name="Sun H."/>
            <person name="Grigoriev I.V."/>
            <person name="Van Elsas J.D."/>
            <person name="Nichols N.N."/>
        </authorList>
    </citation>
    <scope>NUCLEOTIDE SEQUENCE [LARGE SCALE GENOMIC DNA]</scope>
    <source>
        <strain evidence="2 3">NRRL 30616</strain>
    </source>
</reference>
<dbReference type="STRING" id="1408157.A0A1J7IP73"/>
<dbReference type="InterPro" id="IPR029058">
    <property type="entry name" value="AB_hydrolase_fold"/>
</dbReference>
<dbReference type="InterPro" id="IPR050309">
    <property type="entry name" value="Type-B_Carboxylest/Lipase"/>
</dbReference>
<dbReference type="OrthoDB" id="408631at2759"/>
<feature type="domain" description="Carboxylesterase type B" evidence="1">
    <location>
        <begin position="9"/>
        <end position="260"/>
    </location>
</feature>
<organism evidence="2 3">
    <name type="scientific">Coniochaeta ligniaria NRRL 30616</name>
    <dbReference type="NCBI Taxonomy" id="1408157"/>
    <lineage>
        <taxon>Eukaryota</taxon>
        <taxon>Fungi</taxon>
        <taxon>Dikarya</taxon>
        <taxon>Ascomycota</taxon>
        <taxon>Pezizomycotina</taxon>
        <taxon>Sordariomycetes</taxon>
        <taxon>Sordariomycetidae</taxon>
        <taxon>Coniochaetales</taxon>
        <taxon>Coniochaetaceae</taxon>
        <taxon>Coniochaeta</taxon>
    </lineage>
</organism>
<dbReference type="Proteomes" id="UP000182658">
    <property type="component" value="Unassembled WGS sequence"/>
</dbReference>
<dbReference type="InterPro" id="IPR002018">
    <property type="entry name" value="CarbesteraseB"/>
</dbReference>